<protein>
    <recommendedName>
        <fullName evidence="2">Transcription factor TFIIIC triple barrel domain-containing protein</fullName>
    </recommendedName>
</protein>
<evidence type="ECO:0000313" key="4">
    <source>
        <dbReference type="Proteomes" id="UP001634394"/>
    </source>
</evidence>
<feature type="compositionally biased region" description="Basic and acidic residues" evidence="1">
    <location>
        <begin position="113"/>
        <end position="124"/>
    </location>
</feature>
<name>A0ABD3UW00_SINWO</name>
<dbReference type="EMBL" id="JBJQND010000015">
    <property type="protein sequence ID" value="KAL3853637.1"/>
    <property type="molecule type" value="Genomic_DNA"/>
</dbReference>
<dbReference type="InterPro" id="IPR019481">
    <property type="entry name" value="TFIIIC_triple_barrel"/>
</dbReference>
<dbReference type="Proteomes" id="UP001634394">
    <property type="component" value="Unassembled WGS sequence"/>
</dbReference>
<keyword evidence="4" id="KW-1185">Reference proteome</keyword>
<dbReference type="PANTHER" id="PTHR21860:SF2">
    <property type="entry name" value="GENERAL TRANSCRIPTION FACTOR 3C POLYPEPTIDE 6"/>
    <property type="match status" value="1"/>
</dbReference>
<evidence type="ECO:0000259" key="2">
    <source>
        <dbReference type="Pfam" id="PF10419"/>
    </source>
</evidence>
<evidence type="ECO:0000313" key="3">
    <source>
        <dbReference type="EMBL" id="KAL3853637.1"/>
    </source>
</evidence>
<proteinExistence type="predicted"/>
<accession>A0ABD3UW00</accession>
<dbReference type="AlphaFoldDB" id="A0ABD3UW00"/>
<evidence type="ECO:0000256" key="1">
    <source>
        <dbReference type="SAM" id="MobiDB-lite"/>
    </source>
</evidence>
<feature type="compositionally biased region" description="Basic and acidic residues" evidence="1">
    <location>
        <begin position="152"/>
        <end position="164"/>
    </location>
</feature>
<reference evidence="3 4" key="1">
    <citation type="submission" date="2024-11" db="EMBL/GenBank/DDBJ databases">
        <title>Chromosome-level genome assembly of the freshwater bivalve Anodonta woodiana.</title>
        <authorList>
            <person name="Chen X."/>
        </authorList>
    </citation>
    <scope>NUCLEOTIDE SEQUENCE [LARGE SCALE GENOMIC DNA]</scope>
    <source>
        <strain evidence="3">MN2024</strain>
        <tissue evidence="3">Gills</tissue>
    </source>
</reference>
<sequence length="164" mass="18670">MASDDSEYEEEETHIIVELSGIMETDYLSKANECKILGIDTDRPILQLDHYIFAGEYQDTLGTCMLFEEKPMTGNADKGESSTQENREKATKDLEFKHLCTKKLCMQRAFLKSKQEKKEAENKQSETVGDVEPAKEDENDVEATIQTEDVPDGEKRQKLHESKG</sequence>
<gene>
    <name evidence="3" type="ORF">ACJMK2_017167</name>
</gene>
<feature type="region of interest" description="Disordered" evidence="1">
    <location>
        <begin position="113"/>
        <end position="164"/>
    </location>
</feature>
<dbReference type="PANTHER" id="PTHR21860">
    <property type="entry name" value="TRANSCRIPTION INITIATION FACTOR IIIC TFIIIC , POLYPEPTIDE 6-RELATED"/>
    <property type="match status" value="1"/>
</dbReference>
<dbReference type="Gene3D" id="2.60.40.4370">
    <property type="match status" value="1"/>
</dbReference>
<feature type="region of interest" description="Disordered" evidence="1">
    <location>
        <begin position="71"/>
        <end position="91"/>
    </location>
</feature>
<feature type="domain" description="Transcription factor TFIIIC triple barrel" evidence="2">
    <location>
        <begin position="9"/>
        <end position="112"/>
    </location>
</feature>
<dbReference type="Pfam" id="PF10419">
    <property type="entry name" value="TFIIIC_sub6"/>
    <property type="match status" value="1"/>
</dbReference>
<dbReference type="InterPro" id="IPR042771">
    <property type="entry name" value="GTF3C6-like"/>
</dbReference>
<organism evidence="3 4">
    <name type="scientific">Sinanodonta woodiana</name>
    <name type="common">Chinese pond mussel</name>
    <name type="synonym">Anodonta woodiana</name>
    <dbReference type="NCBI Taxonomy" id="1069815"/>
    <lineage>
        <taxon>Eukaryota</taxon>
        <taxon>Metazoa</taxon>
        <taxon>Spiralia</taxon>
        <taxon>Lophotrochozoa</taxon>
        <taxon>Mollusca</taxon>
        <taxon>Bivalvia</taxon>
        <taxon>Autobranchia</taxon>
        <taxon>Heteroconchia</taxon>
        <taxon>Palaeoheterodonta</taxon>
        <taxon>Unionida</taxon>
        <taxon>Unionoidea</taxon>
        <taxon>Unionidae</taxon>
        <taxon>Unioninae</taxon>
        <taxon>Sinanodonta</taxon>
    </lineage>
</organism>
<comment type="caution">
    <text evidence="3">The sequence shown here is derived from an EMBL/GenBank/DDBJ whole genome shotgun (WGS) entry which is preliminary data.</text>
</comment>